<gene>
    <name evidence="3" type="ORF">F1599_04125</name>
</gene>
<name>A0A5M8B5T4_9BURK</name>
<dbReference type="Proteomes" id="UP000324324">
    <property type="component" value="Unassembled WGS sequence"/>
</dbReference>
<dbReference type="EC" id="6.2.1.n2" evidence="3"/>
<proteinExistence type="predicted"/>
<comment type="caution">
    <text evidence="3">The sequence shown here is derived from an EMBL/GenBank/DDBJ whole genome shotgun (WGS) entry which is preliminary data.</text>
</comment>
<evidence type="ECO:0000313" key="4">
    <source>
        <dbReference type="Proteomes" id="UP000324324"/>
    </source>
</evidence>
<keyword evidence="4" id="KW-1185">Reference proteome</keyword>
<evidence type="ECO:0000256" key="1">
    <source>
        <dbReference type="SAM" id="MobiDB-lite"/>
    </source>
</evidence>
<dbReference type="AlphaFoldDB" id="A0A5M8B5T4"/>
<dbReference type="RefSeq" id="WP_150082287.1">
    <property type="nucleotide sequence ID" value="NZ_VWRN01000016.1"/>
</dbReference>
<accession>A0A5M8B5T4</accession>
<keyword evidence="3" id="KW-0436">Ligase</keyword>
<evidence type="ECO:0000259" key="2">
    <source>
        <dbReference type="PROSITE" id="PS50862"/>
    </source>
</evidence>
<organism evidence="3 4">
    <name type="scientific">Cupriavidus cauae</name>
    <dbReference type="NCBI Taxonomy" id="2608999"/>
    <lineage>
        <taxon>Bacteria</taxon>
        <taxon>Pseudomonadati</taxon>
        <taxon>Pseudomonadota</taxon>
        <taxon>Betaproteobacteria</taxon>
        <taxon>Burkholderiales</taxon>
        <taxon>Burkholderiaceae</taxon>
        <taxon>Cupriavidus</taxon>
    </lineage>
</organism>
<dbReference type="InterPro" id="IPR006195">
    <property type="entry name" value="aa-tRNA-synth_II"/>
</dbReference>
<protein>
    <submittedName>
        <fullName evidence="3">Amino acid--[acyl-carrier-protein] ligase</fullName>
        <ecNumber evidence="3">6.2.1.n2</ecNumber>
    </submittedName>
</protein>
<dbReference type="EMBL" id="VWRN01000016">
    <property type="protein sequence ID" value="KAA6129731.1"/>
    <property type="molecule type" value="Genomic_DNA"/>
</dbReference>
<sequence length="337" mass="37278">MDYQSGQHGGAVEPADTAAPPQRLSRSPEEAALAAQRRFRQALIEAGLLIPTGVDGLYGRSADFEAIADGLNATIGALGADQQAEVMRFPPAMARQDFEASEYLKSFPQLAGTVHSFCGSDRDHHRLLARLDAGEEWADQQRPTRVVLTPAACYPIYPVMAARGPLPAQGRVVDVLSYCFRHEPSVDPARMQLFRMREYVRLGTAEQVAAFRAQWIERGSALAQQLALPWQLDLANDPFFGRGGKIVADGQREQKLKFELLIPIHDDAPPTACMSFNYHKDHFAEVWPLRTADGARAHTGCVGFGIERLILALLRHHGFALARWPSQVRELLGLRHV</sequence>
<dbReference type="InterPro" id="IPR045864">
    <property type="entry name" value="aa-tRNA-synth_II/BPL/LPL"/>
</dbReference>
<dbReference type="NCBIfam" id="NF005479">
    <property type="entry name" value="PRK07080.1"/>
    <property type="match status" value="1"/>
</dbReference>
<dbReference type="GO" id="GO:0016874">
    <property type="term" value="F:ligase activity"/>
    <property type="evidence" value="ECO:0007669"/>
    <property type="project" value="UniProtKB-KW"/>
</dbReference>
<dbReference type="Gene3D" id="3.30.930.10">
    <property type="entry name" value="Bira Bifunctional Protein, Domain 2"/>
    <property type="match status" value="1"/>
</dbReference>
<dbReference type="SUPFAM" id="SSF55681">
    <property type="entry name" value="Class II aaRS and biotin synthetases"/>
    <property type="match status" value="1"/>
</dbReference>
<dbReference type="CDD" id="cd00670">
    <property type="entry name" value="Gly_His_Pro_Ser_Thr_tRS_core"/>
    <property type="match status" value="1"/>
</dbReference>
<reference evidence="3 4" key="1">
    <citation type="submission" date="2019-09" db="EMBL/GenBank/DDBJ databases">
        <title>Isolation of a novel species in the genus Cupriavidus from patients with sepsis using whole genome sequencing.</title>
        <authorList>
            <person name="Kweon O.J."/>
            <person name="Lee M.-K."/>
        </authorList>
    </citation>
    <scope>NUCLEOTIDE SEQUENCE [LARGE SCALE GENOMIC DNA]</scope>
    <source>
        <strain evidence="3 4">MKL-01</strain>
    </source>
</reference>
<feature type="region of interest" description="Disordered" evidence="1">
    <location>
        <begin position="1"/>
        <end position="28"/>
    </location>
</feature>
<evidence type="ECO:0000313" key="3">
    <source>
        <dbReference type="EMBL" id="KAA6129731.1"/>
    </source>
</evidence>
<dbReference type="PROSITE" id="PS50862">
    <property type="entry name" value="AA_TRNA_LIGASE_II"/>
    <property type="match status" value="1"/>
</dbReference>
<feature type="domain" description="Aminoacyl-transfer RNA synthetases class-II family profile" evidence="2">
    <location>
        <begin position="179"/>
        <end position="325"/>
    </location>
</feature>